<dbReference type="GO" id="GO:0008236">
    <property type="term" value="F:serine-type peptidase activity"/>
    <property type="evidence" value="ECO:0007669"/>
    <property type="project" value="UniProtKB-KW"/>
</dbReference>
<protein>
    <submittedName>
        <fullName evidence="5">Peptidase S51-like protein</fullName>
    </submittedName>
</protein>
<dbReference type="RefSeq" id="WP_246070272.1">
    <property type="nucleotide sequence ID" value="NZ_BAAAQC010000019.1"/>
</dbReference>
<evidence type="ECO:0000256" key="4">
    <source>
        <dbReference type="ARBA" id="ARBA00022825"/>
    </source>
</evidence>
<accession>A0A543PKK9</accession>
<dbReference type="Gene3D" id="3.40.50.880">
    <property type="match status" value="1"/>
</dbReference>
<dbReference type="Pfam" id="PF03575">
    <property type="entry name" value="Peptidase_S51"/>
    <property type="match status" value="1"/>
</dbReference>
<keyword evidence="3" id="KW-0378">Hydrolase</keyword>
<evidence type="ECO:0000313" key="6">
    <source>
        <dbReference type="Proteomes" id="UP000320085"/>
    </source>
</evidence>
<proteinExistence type="inferred from homology"/>
<dbReference type="InterPro" id="IPR029062">
    <property type="entry name" value="Class_I_gatase-like"/>
</dbReference>
<dbReference type="AlphaFoldDB" id="A0A543PKK9"/>
<dbReference type="Proteomes" id="UP000320085">
    <property type="component" value="Unassembled WGS sequence"/>
</dbReference>
<reference evidence="5 6" key="1">
    <citation type="submission" date="2019-06" db="EMBL/GenBank/DDBJ databases">
        <title>Sequencing the genomes of 1000 actinobacteria strains.</title>
        <authorList>
            <person name="Klenk H.-P."/>
        </authorList>
    </citation>
    <scope>NUCLEOTIDE SEQUENCE [LARGE SCALE GENOMIC DNA]</scope>
    <source>
        <strain evidence="5 6">DSM 21776</strain>
    </source>
</reference>
<evidence type="ECO:0000256" key="3">
    <source>
        <dbReference type="ARBA" id="ARBA00022801"/>
    </source>
</evidence>
<keyword evidence="2" id="KW-0645">Protease</keyword>
<dbReference type="EMBL" id="VFQF01000003">
    <property type="protein sequence ID" value="TQN44607.1"/>
    <property type="molecule type" value="Genomic_DNA"/>
</dbReference>
<sequence>MTTILLGPQRFTTTVGATVRSLKLDGPIAMINSGWEERESEDAELAGHLDGRGVNLQLHHRMMDVLEKDEHFAAAALLFRDRQDELRAFYGIRLQAAIDAVQAVAHRSSLHAIGPAALESAVDAVRAVDAWYAAELDDLYRSVRATAPLDESGTIGWHRGEIGAVLDGCAGVVIAGGNVRTLLRTLRVFDVEIRPELPVVAWSAGAMALTDEVVLFHDHAPHGVTAAEVFDRGLGRLPGIIALPHAKRRLRLEEHDRMSIMARRFPDHRLTLLDDGAVVRFPDHRLTLLDDGAVVRFPDGATDLPAGARYIGLDGHIAVVGAA</sequence>
<organism evidence="5 6">
    <name type="scientific">Humibacillus xanthopallidus</name>
    <dbReference type="NCBI Taxonomy" id="412689"/>
    <lineage>
        <taxon>Bacteria</taxon>
        <taxon>Bacillati</taxon>
        <taxon>Actinomycetota</taxon>
        <taxon>Actinomycetes</taxon>
        <taxon>Micrococcales</taxon>
        <taxon>Intrasporangiaceae</taxon>
        <taxon>Humibacillus</taxon>
    </lineage>
</organism>
<gene>
    <name evidence="5" type="ORF">FHX52_3823</name>
</gene>
<dbReference type="SUPFAM" id="SSF52317">
    <property type="entry name" value="Class I glutamine amidotransferase-like"/>
    <property type="match status" value="1"/>
</dbReference>
<evidence type="ECO:0000256" key="1">
    <source>
        <dbReference type="ARBA" id="ARBA00006534"/>
    </source>
</evidence>
<keyword evidence="4" id="KW-0720">Serine protease</keyword>
<comment type="similarity">
    <text evidence="1">Belongs to the peptidase S51 family.</text>
</comment>
<dbReference type="GO" id="GO:0006508">
    <property type="term" value="P:proteolysis"/>
    <property type="evidence" value="ECO:0007669"/>
    <property type="project" value="UniProtKB-KW"/>
</dbReference>
<comment type="caution">
    <text evidence="5">The sequence shown here is derived from an EMBL/GenBank/DDBJ whole genome shotgun (WGS) entry which is preliminary data.</text>
</comment>
<dbReference type="InterPro" id="IPR005320">
    <property type="entry name" value="Peptidase_S51"/>
</dbReference>
<evidence type="ECO:0000313" key="5">
    <source>
        <dbReference type="EMBL" id="TQN44607.1"/>
    </source>
</evidence>
<evidence type="ECO:0000256" key="2">
    <source>
        <dbReference type="ARBA" id="ARBA00022670"/>
    </source>
</evidence>
<name>A0A543PKK9_9MICO</name>